<dbReference type="RefSeq" id="WP_193179559.1">
    <property type="nucleotide sequence ID" value="NZ_JACVXA010000006.1"/>
</dbReference>
<accession>A0A8J7CUA5</accession>
<name>A0A8J7CUA5_9RHOB</name>
<proteinExistence type="predicted"/>
<evidence type="ECO:0000313" key="1">
    <source>
        <dbReference type="EMBL" id="MBE3637214.1"/>
    </source>
</evidence>
<gene>
    <name evidence="1" type="ORF">ICN82_03240</name>
</gene>
<dbReference type="EMBL" id="JACVXA010000006">
    <property type="protein sequence ID" value="MBE3637214.1"/>
    <property type="molecule type" value="Genomic_DNA"/>
</dbReference>
<dbReference type="AlphaFoldDB" id="A0A8J7CUA5"/>
<comment type="caution">
    <text evidence="1">The sequence shown here is derived from an EMBL/GenBank/DDBJ whole genome shotgun (WGS) entry which is preliminary data.</text>
</comment>
<reference evidence="1" key="1">
    <citation type="submission" date="2020-09" db="EMBL/GenBank/DDBJ databases">
        <title>A novel bacterium of genus Mangrovicoccus, isolated from South China Sea.</title>
        <authorList>
            <person name="Huang H."/>
            <person name="Mo K."/>
            <person name="Hu Y."/>
        </authorList>
    </citation>
    <scope>NUCLEOTIDE SEQUENCE</scope>
    <source>
        <strain evidence="1">HB182678</strain>
    </source>
</reference>
<sequence length="103" mass="11402">MHTIEYWVTADPHHIAQIASSHYHDTDEVMVAHFSSTAVRNLRDHAQETRPAVAQMSGQEQQVCVTFATMKDRMDFMLSVVELGGEIIPQVVLPSSVSAALVP</sequence>
<evidence type="ECO:0000313" key="2">
    <source>
        <dbReference type="Proteomes" id="UP000609121"/>
    </source>
</evidence>
<keyword evidence="2" id="KW-1185">Reference proteome</keyword>
<organism evidence="1 2">
    <name type="scientific">Mangrovicoccus algicola</name>
    <dbReference type="NCBI Taxonomy" id="2771008"/>
    <lineage>
        <taxon>Bacteria</taxon>
        <taxon>Pseudomonadati</taxon>
        <taxon>Pseudomonadota</taxon>
        <taxon>Alphaproteobacteria</taxon>
        <taxon>Rhodobacterales</taxon>
        <taxon>Paracoccaceae</taxon>
        <taxon>Mangrovicoccus</taxon>
    </lineage>
</organism>
<protein>
    <submittedName>
        <fullName evidence="1">Uncharacterized protein</fullName>
    </submittedName>
</protein>
<dbReference type="Proteomes" id="UP000609121">
    <property type="component" value="Unassembled WGS sequence"/>
</dbReference>